<feature type="domain" description="Nudix hydrolase" evidence="3">
    <location>
        <begin position="4"/>
        <end position="137"/>
    </location>
</feature>
<dbReference type="Gene3D" id="3.90.79.10">
    <property type="entry name" value="Nucleoside Triphosphate Pyrophosphohydrolase"/>
    <property type="match status" value="1"/>
</dbReference>
<dbReference type="Proteomes" id="UP000198785">
    <property type="component" value="Unassembled WGS sequence"/>
</dbReference>
<keyword evidence="5" id="KW-1185">Reference proteome</keyword>
<dbReference type="Pfam" id="PF00293">
    <property type="entry name" value="NUDIX"/>
    <property type="match status" value="1"/>
</dbReference>
<dbReference type="InterPro" id="IPR015797">
    <property type="entry name" value="NUDIX_hydrolase-like_dom_sf"/>
</dbReference>
<sequence length="137" mass="15454">MSTKIIKTAGLIVVQDNKLFLAYSNNKKAWYLPGGKVDAGETSLQSLQREIWEELTLKIDAEDLQYYYHITAPAYGEQKDVVMEQDCYLYDLKEAVVPSHEIGAVKFFDAMEYAKEPAQVVGVIEAFKKLKVDGLLA</sequence>
<organism evidence="4 5">
    <name type="scientific">Sphingobacterium wenxiniae</name>
    <dbReference type="NCBI Taxonomy" id="683125"/>
    <lineage>
        <taxon>Bacteria</taxon>
        <taxon>Pseudomonadati</taxon>
        <taxon>Bacteroidota</taxon>
        <taxon>Sphingobacteriia</taxon>
        <taxon>Sphingobacteriales</taxon>
        <taxon>Sphingobacteriaceae</taxon>
        <taxon>Sphingobacterium</taxon>
    </lineage>
</organism>
<dbReference type="PANTHER" id="PTHR43046:SF14">
    <property type="entry name" value="MUTT_NUDIX FAMILY PROTEIN"/>
    <property type="match status" value="1"/>
</dbReference>
<dbReference type="InterPro" id="IPR000086">
    <property type="entry name" value="NUDIX_hydrolase_dom"/>
</dbReference>
<gene>
    <name evidence="4" type="ORF">SAMN05660206_10232</name>
</gene>
<evidence type="ECO:0000256" key="2">
    <source>
        <dbReference type="ARBA" id="ARBA00022801"/>
    </source>
</evidence>
<dbReference type="PANTHER" id="PTHR43046">
    <property type="entry name" value="GDP-MANNOSE MANNOSYL HYDROLASE"/>
    <property type="match status" value="1"/>
</dbReference>
<accession>A0A1I6PYP5</accession>
<dbReference type="RefSeq" id="WP_093363606.1">
    <property type="nucleotide sequence ID" value="NZ_FOZZ01000002.1"/>
</dbReference>
<dbReference type="AlphaFoldDB" id="A0A1I6PYP5"/>
<dbReference type="OrthoDB" id="3532303at2"/>
<dbReference type="EMBL" id="FOZZ01000002">
    <property type="protein sequence ID" value="SFS45341.1"/>
    <property type="molecule type" value="Genomic_DNA"/>
</dbReference>
<comment type="cofactor">
    <cofactor evidence="1">
        <name>Mg(2+)</name>
        <dbReference type="ChEBI" id="CHEBI:18420"/>
    </cofactor>
</comment>
<proteinExistence type="predicted"/>
<evidence type="ECO:0000259" key="3">
    <source>
        <dbReference type="PROSITE" id="PS51462"/>
    </source>
</evidence>
<reference evidence="4 5" key="1">
    <citation type="submission" date="2016-10" db="EMBL/GenBank/DDBJ databases">
        <authorList>
            <person name="de Groot N.N."/>
        </authorList>
    </citation>
    <scope>NUCLEOTIDE SEQUENCE [LARGE SCALE GENOMIC DNA]</scope>
    <source>
        <strain evidence="4 5">DSM 22789</strain>
    </source>
</reference>
<keyword evidence="2" id="KW-0378">Hydrolase</keyword>
<name>A0A1I6PYP5_9SPHI</name>
<evidence type="ECO:0000313" key="4">
    <source>
        <dbReference type="EMBL" id="SFS45341.1"/>
    </source>
</evidence>
<dbReference type="PROSITE" id="PS51462">
    <property type="entry name" value="NUDIX"/>
    <property type="match status" value="1"/>
</dbReference>
<dbReference type="CDD" id="cd04690">
    <property type="entry name" value="NUDIX_Hydrolase"/>
    <property type="match status" value="1"/>
</dbReference>
<protein>
    <submittedName>
        <fullName evidence="4">NUDIX domain-containing protein</fullName>
    </submittedName>
</protein>
<dbReference type="SUPFAM" id="SSF55811">
    <property type="entry name" value="Nudix"/>
    <property type="match status" value="1"/>
</dbReference>
<evidence type="ECO:0000313" key="5">
    <source>
        <dbReference type="Proteomes" id="UP000198785"/>
    </source>
</evidence>
<dbReference type="GO" id="GO:0016787">
    <property type="term" value="F:hydrolase activity"/>
    <property type="evidence" value="ECO:0007669"/>
    <property type="project" value="UniProtKB-KW"/>
</dbReference>
<evidence type="ECO:0000256" key="1">
    <source>
        <dbReference type="ARBA" id="ARBA00001946"/>
    </source>
</evidence>
<dbReference type="STRING" id="683125.SAMN05660206_10232"/>